<gene>
    <name evidence="1" type="ORF">RchiOBHm_Chr1g0326621</name>
</gene>
<evidence type="ECO:0000313" key="2">
    <source>
        <dbReference type="Proteomes" id="UP000238479"/>
    </source>
</evidence>
<protein>
    <submittedName>
        <fullName evidence="1">Uncharacterized protein</fullName>
    </submittedName>
</protein>
<comment type="caution">
    <text evidence="1">The sequence shown here is derived from an EMBL/GenBank/DDBJ whole genome shotgun (WGS) entry which is preliminary data.</text>
</comment>
<accession>A0A2P6SAB3</accession>
<evidence type="ECO:0000313" key="1">
    <source>
        <dbReference type="EMBL" id="PRQ55623.1"/>
    </source>
</evidence>
<proteinExistence type="predicted"/>
<dbReference type="EMBL" id="PDCK01000039">
    <property type="protein sequence ID" value="PRQ55623.1"/>
    <property type="molecule type" value="Genomic_DNA"/>
</dbReference>
<keyword evidence="2" id="KW-1185">Reference proteome</keyword>
<dbReference type="Gramene" id="PRQ55623">
    <property type="protein sequence ID" value="PRQ55623"/>
    <property type="gene ID" value="RchiOBHm_Chr1g0326621"/>
</dbReference>
<name>A0A2P6SAB3_ROSCH</name>
<organism evidence="1 2">
    <name type="scientific">Rosa chinensis</name>
    <name type="common">China rose</name>
    <dbReference type="NCBI Taxonomy" id="74649"/>
    <lineage>
        <taxon>Eukaryota</taxon>
        <taxon>Viridiplantae</taxon>
        <taxon>Streptophyta</taxon>
        <taxon>Embryophyta</taxon>
        <taxon>Tracheophyta</taxon>
        <taxon>Spermatophyta</taxon>
        <taxon>Magnoliopsida</taxon>
        <taxon>eudicotyledons</taxon>
        <taxon>Gunneridae</taxon>
        <taxon>Pentapetalae</taxon>
        <taxon>rosids</taxon>
        <taxon>fabids</taxon>
        <taxon>Rosales</taxon>
        <taxon>Rosaceae</taxon>
        <taxon>Rosoideae</taxon>
        <taxon>Rosoideae incertae sedis</taxon>
        <taxon>Rosa</taxon>
    </lineage>
</organism>
<sequence length="53" mass="6103">MGAESIHMLVSTLQATVDKRDRILGGFPRLKKNGDKKRYVALHERKSMDPRHN</sequence>
<reference evidence="1 2" key="1">
    <citation type="journal article" date="2018" name="Nat. Genet.">
        <title>The Rosa genome provides new insights in the design of modern roses.</title>
        <authorList>
            <person name="Bendahmane M."/>
        </authorList>
    </citation>
    <scope>NUCLEOTIDE SEQUENCE [LARGE SCALE GENOMIC DNA]</scope>
    <source>
        <strain evidence="2">cv. Old Blush</strain>
    </source>
</reference>
<dbReference type="AlphaFoldDB" id="A0A2P6SAB3"/>
<dbReference type="Proteomes" id="UP000238479">
    <property type="component" value="Chromosome 1"/>
</dbReference>